<keyword evidence="8 12" id="KW-1133">Transmembrane helix</keyword>
<dbReference type="InterPro" id="IPR003594">
    <property type="entry name" value="HATPase_dom"/>
</dbReference>
<dbReference type="EMBL" id="CP059319">
    <property type="protein sequence ID" value="QTH21760.1"/>
    <property type="molecule type" value="Genomic_DNA"/>
</dbReference>
<dbReference type="PANTHER" id="PTHR45436:SF8">
    <property type="entry name" value="HISTIDINE KINASE"/>
    <property type="match status" value="1"/>
</dbReference>
<dbReference type="Pfam" id="PF02518">
    <property type="entry name" value="HATPase_c"/>
    <property type="match status" value="1"/>
</dbReference>
<reference evidence="15" key="1">
    <citation type="submission" date="2020-07" db="EMBL/GenBank/DDBJ databases">
        <authorList>
            <person name="Camacho E."/>
        </authorList>
    </citation>
    <scope>NUCLEOTIDE SEQUENCE</scope>
    <source>
        <strain evidence="15">MPO218</strain>
    </source>
</reference>
<dbReference type="PRINTS" id="PR00344">
    <property type="entry name" value="BCTRLSENSOR"/>
</dbReference>
<comment type="catalytic activity">
    <reaction evidence="1">
        <text>ATP + protein L-histidine = ADP + protein N-phospho-L-histidine.</text>
        <dbReference type="EC" id="2.7.13.3"/>
    </reaction>
</comment>
<dbReference type="Pfam" id="PF00512">
    <property type="entry name" value="HisKA"/>
    <property type="match status" value="1"/>
</dbReference>
<dbReference type="AlphaFoldDB" id="A0A975D4X2"/>
<evidence type="ECO:0000256" key="11">
    <source>
        <dbReference type="SAM" id="MobiDB-lite"/>
    </source>
</evidence>
<evidence type="ECO:0000256" key="10">
    <source>
        <dbReference type="ARBA" id="ARBA00023136"/>
    </source>
</evidence>
<dbReference type="GO" id="GO:0000155">
    <property type="term" value="F:phosphorelay sensor kinase activity"/>
    <property type="evidence" value="ECO:0007669"/>
    <property type="project" value="InterPro"/>
</dbReference>
<feature type="domain" description="Histidine kinase" evidence="13">
    <location>
        <begin position="242"/>
        <end position="448"/>
    </location>
</feature>
<feature type="transmembrane region" description="Helical" evidence="12">
    <location>
        <begin position="12"/>
        <end position="32"/>
    </location>
</feature>
<sequence length="454" mass="48292">MRPLHLSAKTALLLGVFSVLALALSLLGLAMVDRDARRIAAAEAAQHDYEALDEKLPGMMADPAAQPLLASAVGEIGQYAGRTGQPRIALFRDADGRVRGTWARWPGGVRPWREGYVAARAPDGHGELIGVERRLPGGAALLIARPVASASALRRSLGLWGGGIVLVLMGLSIATALIVGGQTAARIRRLNRVCDRVGEGDVKARIADPGPPDEIGVLARHMNGMLGELERRIHGLRAASDHIAHDLRTPLARVRARLSTMEDAADPAIATQAARAAAELDRLMAAFNALLELREIESDVSSPPELFDIARAVEDAVDLYEAVAEDEKQVRITRAVTAGPFVGDRELVIRALANLIENALKVSPPGATIAVAAQDARRDGEPALELAVTDEGPGFPEQEEPAEPRSTLGGHGLGLVIVRAIAERHRGEVRVENGARGARVTLLLRTPRLLAGYE</sequence>
<evidence type="ECO:0000256" key="6">
    <source>
        <dbReference type="ARBA" id="ARBA00022692"/>
    </source>
</evidence>
<dbReference type="SMART" id="SM00388">
    <property type="entry name" value="HisKA"/>
    <property type="match status" value="1"/>
</dbReference>
<evidence type="ECO:0000256" key="8">
    <source>
        <dbReference type="ARBA" id="ARBA00022989"/>
    </source>
</evidence>
<evidence type="ECO:0000256" key="5">
    <source>
        <dbReference type="ARBA" id="ARBA00022679"/>
    </source>
</evidence>
<feature type="transmembrane region" description="Helical" evidence="12">
    <location>
        <begin position="157"/>
        <end position="179"/>
    </location>
</feature>
<proteinExistence type="predicted"/>
<evidence type="ECO:0000256" key="12">
    <source>
        <dbReference type="SAM" id="Phobius"/>
    </source>
</evidence>
<dbReference type="SMART" id="SM00387">
    <property type="entry name" value="HATPase_c"/>
    <property type="match status" value="1"/>
</dbReference>
<dbReference type="CDD" id="cd06225">
    <property type="entry name" value="HAMP"/>
    <property type="match status" value="1"/>
</dbReference>
<comment type="subcellular location">
    <subcellularLocation>
        <location evidence="2">Membrane</location>
    </subcellularLocation>
</comment>
<keyword evidence="7 15" id="KW-0418">Kinase</keyword>
<dbReference type="PROSITE" id="PS50109">
    <property type="entry name" value="HIS_KIN"/>
    <property type="match status" value="1"/>
</dbReference>
<dbReference type="PANTHER" id="PTHR45436">
    <property type="entry name" value="SENSOR HISTIDINE KINASE YKOH"/>
    <property type="match status" value="1"/>
</dbReference>
<dbReference type="Gene3D" id="1.10.287.130">
    <property type="match status" value="1"/>
</dbReference>
<reference evidence="15" key="2">
    <citation type="submission" date="2021-04" db="EMBL/GenBank/DDBJ databases">
        <title>Isolation and genomic analysis of the ibuprofen-degrading bacterium Sphingomonas strain MPO218.</title>
        <authorList>
            <person name="Aulestia M."/>
            <person name="Flores A."/>
            <person name="Mangas E.L."/>
            <person name="Perez-Pulido A.J."/>
            <person name="Santero E."/>
            <person name="Camacho E.M."/>
        </authorList>
    </citation>
    <scope>NUCLEOTIDE SEQUENCE</scope>
    <source>
        <strain evidence="15">MPO218</strain>
    </source>
</reference>
<evidence type="ECO:0000313" key="16">
    <source>
        <dbReference type="Proteomes" id="UP000664914"/>
    </source>
</evidence>
<dbReference type="InterPro" id="IPR036097">
    <property type="entry name" value="HisK_dim/P_sf"/>
</dbReference>
<feature type="domain" description="HAMP" evidence="14">
    <location>
        <begin position="181"/>
        <end position="234"/>
    </location>
</feature>
<keyword evidence="5" id="KW-0808">Transferase</keyword>
<dbReference type="CDD" id="cd00075">
    <property type="entry name" value="HATPase"/>
    <property type="match status" value="1"/>
</dbReference>
<evidence type="ECO:0000256" key="7">
    <source>
        <dbReference type="ARBA" id="ARBA00022777"/>
    </source>
</evidence>
<evidence type="ECO:0000256" key="9">
    <source>
        <dbReference type="ARBA" id="ARBA00023012"/>
    </source>
</evidence>
<dbReference type="InterPro" id="IPR005467">
    <property type="entry name" value="His_kinase_dom"/>
</dbReference>
<evidence type="ECO:0000313" key="15">
    <source>
        <dbReference type="EMBL" id="QTH21760.1"/>
    </source>
</evidence>
<dbReference type="SUPFAM" id="SSF47384">
    <property type="entry name" value="Homodimeric domain of signal transducing histidine kinase"/>
    <property type="match status" value="1"/>
</dbReference>
<dbReference type="InterPro" id="IPR003661">
    <property type="entry name" value="HisK_dim/P_dom"/>
</dbReference>
<dbReference type="SUPFAM" id="SSF158472">
    <property type="entry name" value="HAMP domain-like"/>
    <property type="match status" value="1"/>
</dbReference>
<evidence type="ECO:0000256" key="4">
    <source>
        <dbReference type="ARBA" id="ARBA00022553"/>
    </source>
</evidence>
<dbReference type="Gene3D" id="6.10.340.10">
    <property type="match status" value="1"/>
</dbReference>
<evidence type="ECO:0000256" key="1">
    <source>
        <dbReference type="ARBA" id="ARBA00000085"/>
    </source>
</evidence>
<accession>A0A975D4X2</accession>
<keyword evidence="9" id="KW-0902">Two-component regulatory system</keyword>
<dbReference type="Pfam" id="PF00672">
    <property type="entry name" value="HAMP"/>
    <property type="match status" value="1"/>
</dbReference>
<protein>
    <recommendedName>
        <fullName evidence="3">histidine kinase</fullName>
        <ecNumber evidence="3">2.7.13.3</ecNumber>
    </recommendedName>
</protein>
<keyword evidence="6 12" id="KW-0812">Transmembrane</keyword>
<dbReference type="SMART" id="SM00304">
    <property type="entry name" value="HAMP"/>
    <property type="match status" value="1"/>
</dbReference>
<keyword evidence="10 12" id="KW-0472">Membrane</keyword>
<evidence type="ECO:0000256" key="3">
    <source>
        <dbReference type="ARBA" id="ARBA00012438"/>
    </source>
</evidence>
<dbReference type="InterPro" id="IPR003660">
    <property type="entry name" value="HAMP_dom"/>
</dbReference>
<evidence type="ECO:0000256" key="2">
    <source>
        <dbReference type="ARBA" id="ARBA00004370"/>
    </source>
</evidence>
<dbReference type="Gene3D" id="3.30.565.10">
    <property type="entry name" value="Histidine kinase-like ATPase, C-terminal domain"/>
    <property type="match status" value="1"/>
</dbReference>
<gene>
    <name evidence="15" type="ORF">HRJ34_26275</name>
</gene>
<feature type="region of interest" description="Disordered" evidence="11">
    <location>
        <begin position="390"/>
        <end position="410"/>
    </location>
</feature>
<dbReference type="CDD" id="cd00082">
    <property type="entry name" value="HisKA"/>
    <property type="match status" value="1"/>
</dbReference>
<keyword evidence="4" id="KW-0597">Phosphoprotein</keyword>
<dbReference type="InterPro" id="IPR004358">
    <property type="entry name" value="Sig_transdc_His_kin-like_C"/>
</dbReference>
<name>A0A975D4X2_9SPHN</name>
<evidence type="ECO:0000259" key="14">
    <source>
        <dbReference type="PROSITE" id="PS50885"/>
    </source>
</evidence>
<dbReference type="InterPro" id="IPR036890">
    <property type="entry name" value="HATPase_C_sf"/>
</dbReference>
<organism evidence="15 16">
    <name type="scientific">Rhizorhabdus wittichii</name>
    <dbReference type="NCBI Taxonomy" id="160791"/>
    <lineage>
        <taxon>Bacteria</taxon>
        <taxon>Pseudomonadati</taxon>
        <taxon>Pseudomonadota</taxon>
        <taxon>Alphaproteobacteria</taxon>
        <taxon>Sphingomonadales</taxon>
        <taxon>Sphingomonadaceae</taxon>
        <taxon>Rhizorhabdus</taxon>
    </lineage>
</organism>
<dbReference type="EC" id="2.7.13.3" evidence="3"/>
<evidence type="ECO:0000259" key="13">
    <source>
        <dbReference type="PROSITE" id="PS50109"/>
    </source>
</evidence>
<dbReference type="Proteomes" id="UP000664914">
    <property type="component" value="Chromosome"/>
</dbReference>
<dbReference type="GO" id="GO:0005886">
    <property type="term" value="C:plasma membrane"/>
    <property type="evidence" value="ECO:0007669"/>
    <property type="project" value="TreeGrafter"/>
</dbReference>
<dbReference type="SUPFAM" id="SSF55874">
    <property type="entry name" value="ATPase domain of HSP90 chaperone/DNA topoisomerase II/histidine kinase"/>
    <property type="match status" value="1"/>
</dbReference>
<dbReference type="PROSITE" id="PS50885">
    <property type="entry name" value="HAMP"/>
    <property type="match status" value="1"/>
</dbReference>
<dbReference type="InterPro" id="IPR050428">
    <property type="entry name" value="TCS_sensor_his_kinase"/>
</dbReference>